<protein>
    <recommendedName>
        <fullName evidence="9">Neurogenic mastermind-like N-terminal domain-containing protein</fullName>
    </recommendedName>
</protein>
<evidence type="ECO:0000313" key="10">
    <source>
        <dbReference type="Proteomes" id="UP000694888"/>
    </source>
</evidence>
<name>A0ABM1W440_APLCA</name>
<dbReference type="PANTHER" id="PTHR15692:SF20">
    <property type="entry name" value="NEUROGENIC MASTERMIND-LIKE N-TERMINAL DOMAIN-CONTAINING PROTEIN"/>
    <property type="match status" value="1"/>
</dbReference>
<evidence type="ECO:0000256" key="2">
    <source>
        <dbReference type="ARBA" id="ARBA00008081"/>
    </source>
</evidence>
<dbReference type="Proteomes" id="UP000694888">
    <property type="component" value="Unplaced"/>
</dbReference>
<dbReference type="SMART" id="SM01275">
    <property type="entry name" value="MamL-1"/>
    <property type="match status" value="1"/>
</dbReference>
<dbReference type="GeneID" id="106013863"/>
<organism evidence="10 11">
    <name type="scientific">Aplysia californica</name>
    <name type="common">California sea hare</name>
    <dbReference type="NCBI Taxonomy" id="6500"/>
    <lineage>
        <taxon>Eukaryota</taxon>
        <taxon>Metazoa</taxon>
        <taxon>Spiralia</taxon>
        <taxon>Lophotrochozoa</taxon>
        <taxon>Mollusca</taxon>
        <taxon>Gastropoda</taxon>
        <taxon>Heterobranchia</taxon>
        <taxon>Euthyneura</taxon>
        <taxon>Tectipleura</taxon>
        <taxon>Aplysiida</taxon>
        <taxon>Aplysioidea</taxon>
        <taxon>Aplysiidae</taxon>
        <taxon>Aplysia</taxon>
    </lineage>
</organism>
<feature type="region of interest" description="Disordered" evidence="8">
    <location>
        <begin position="61"/>
        <end position="84"/>
    </location>
</feature>
<evidence type="ECO:0000256" key="4">
    <source>
        <dbReference type="ARBA" id="ARBA00023015"/>
    </source>
</evidence>
<feature type="domain" description="Neurogenic mastermind-like N-terminal" evidence="9">
    <location>
        <begin position="7"/>
        <end position="66"/>
    </location>
</feature>
<evidence type="ECO:0000259" key="9">
    <source>
        <dbReference type="SMART" id="SM01275"/>
    </source>
</evidence>
<dbReference type="Pfam" id="PF09596">
    <property type="entry name" value="MamL-1"/>
    <property type="match status" value="1"/>
</dbReference>
<keyword evidence="5" id="KW-0010">Activator</keyword>
<evidence type="ECO:0000256" key="8">
    <source>
        <dbReference type="SAM" id="MobiDB-lite"/>
    </source>
</evidence>
<keyword evidence="3" id="KW-0914">Notch signaling pathway</keyword>
<evidence type="ECO:0000256" key="6">
    <source>
        <dbReference type="ARBA" id="ARBA00023163"/>
    </source>
</evidence>
<dbReference type="RefSeq" id="XP_035829433.1">
    <property type="nucleotide sequence ID" value="XM_035973540.1"/>
</dbReference>
<dbReference type="InterPro" id="IPR019082">
    <property type="entry name" value="Mastermind-like_N"/>
</dbReference>
<evidence type="ECO:0000256" key="3">
    <source>
        <dbReference type="ARBA" id="ARBA00022976"/>
    </source>
</evidence>
<comment type="similarity">
    <text evidence="2">Belongs to the mastermind family.</text>
</comment>
<dbReference type="InterPro" id="IPR046370">
    <property type="entry name" value="MAML_N_sf"/>
</dbReference>
<evidence type="ECO:0000256" key="5">
    <source>
        <dbReference type="ARBA" id="ARBA00023159"/>
    </source>
</evidence>
<comment type="subcellular location">
    <subcellularLocation>
        <location evidence="1">Nucleus speckle</location>
    </subcellularLocation>
</comment>
<keyword evidence="10" id="KW-1185">Reference proteome</keyword>
<dbReference type="Gene3D" id="6.10.250.970">
    <property type="match status" value="1"/>
</dbReference>
<dbReference type="PANTHER" id="PTHR15692">
    <property type="entry name" value="MASTERMIND-LIKE"/>
    <property type="match status" value="1"/>
</dbReference>
<gene>
    <name evidence="11" type="primary">LOC106013863</name>
</gene>
<sequence length="167" mass="18115">MGDFFAPKRKDVVDKIRRRIDVYRHHHSSSAGRYHGARPGIYEQQKQDTLQLRQRWLDSRAKKAAKQSKTSRDNNNIQNDHRNLVVTKLKKKIDSVSTDASTSSATTATTTAGAETVFNFEEQDQAGFNNLNNHSGSGGANNKNANSGAANNNNNSNLNGGGGGGGS</sequence>
<reference evidence="11" key="1">
    <citation type="submission" date="2025-08" db="UniProtKB">
        <authorList>
            <consortium name="RefSeq"/>
        </authorList>
    </citation>
    <scope>IDENTIFICATION</scope>
</reference>
<feature type="non-terminal residue" evidence="11">
    <location>
        <position position="167"/>
    </location>
</feature>
<proteinExistence type="inferred from homology"/>
<evidence type="ECO:0000256" key="7">
    <source>
        <dbReference type="ARBA" id="ARBA00023242"/>
    </source>
</evidence>
<feature type="compositionally biased region" description="Low complexity" evidence="8">
    <location>
        <begin position="129"/>
        <end position="158"/>
    </location>
</feature>
<keyword evidence="7" id="KW-0539">Nucleus</keyword>
<feature type="region of interest" description="Disordered" evidence="8">
    <location>
        <begin position="125"/>
        <end position="167"/>
    </location>
</feature>
<keyword evidence="4" id="KW-0805">Transcription regulation</keyword>
<evidence type="ECO:0000256" key="1">
    <source>
        <dbReference type="ARBA" id="ARBA00004324"/>
    </source>
</evidence>
<evidence type="ECO:0000313" key="11">
    <source>
        <dbReference type="RefSeq" id="XP_035829433.1"/>
    </source>
</evidence>
<keyword evidence="6" id="KW-0804">Transcription</keyword>
<dbReference type="InterPro" id="IPR046369">
    <property type="entry name" value="MAML1-3"/>
</dbReference>
<accession>A0ABM1W440</accession>